<feature type="binding site" evidence="2">
    <location>
        <begin position="74"/>
        <end position="75"/>
    </location>
    <ligand>
        <name>substrate</name>
    </ligand>
</feature>
<dbReference type="GO" id="GO:0008929">
    <property type="term" value="F:methylglyoxal synthase activity"/>
    <property type="evidence" value="ECO:0007669"/>
    <property type="project" value="UniProtKB-UniRule"/>
</dbReference>
<dbReference type="SUPFAM" id="SSF52335">
    <property type="entry name" value="Methylglyoxal synthase-like"/>
    <property type="match status" value="1"/>
</dbReference>
<dbReference type="GO" id="GO:0005829">
    <property type="term" value="C:cytosol"/>
    <property type="evidence" value="ECO:0007669"/>
    <property type="project" value="TreeGrafter"/>
</dbReference>
<dbReference type="GeneID" id="72468652"/>
<dbReference type="InterPro" id="IPR004363">
    <property type="entry name" value="Methylgl_synth"/>
</dbReference>
<dbReference type="PROSITE" id="PS51855">
    <property type="entry name" value="MGS"/>
    <property type="match status" value="1"/>
</dbReference>
<feature type="binding site" evidence="2">
    <location>
        <position position="12"/>
    </location>
    <ligand>
        <name>substrate</name>
    </ligand>
</feature>
<feature type="binding site" evidence="2">
    <location>
        <position position="107"/>
    </location>
    <ligand>
        <name>substrate</name>
    </ligand>
</feature>
<dbReference type="EMBL" id="BPUB01000001">
    <property type="protein sequence ID" value="GJG57752.1"/>
    <property type="molecule type" value="Genomic_DNA"/>
</dbReference>
<dbReference type="PANTHER" id="PTHR30492:SF0">
    <property type="entry name" value="METHYLGLYOXAL SYNTHASE"/>
    <property type="match status" value="1"/>
</dbReference>
<evidence type="ECO:0000259" key="4">
    <source>
        <dbReference type="PROSITE" id="PS51855"/>
    </source>
</evidence>
<sequence length="163" mass="17980">MKEILNIALVAHDSRKKELIDWVRYNSSLLSKHNLYATGTTGKLISELSIATEGEDGKETLATPFKGKVTRLLSGPLGGDQQIGAMIAEGKIDMLIFFCDNLAVQGHQNDVSALSRLASLYNIAYATDRTTADMLLTSTLLGDETYQRIIPDCIQKYAERKLQ</sequence>
<organism evidence="5 6">
    <name type="scientific">Prevotella lacticifex</name>
    <dbReference type="NCBI Taxonomy" id="2854755"/>
    <lineage>
        <taxon>Bacteria</taxon>
        <taxon>Pseudomonadati</taxon>
        <taxon>Bacteroidota</taxon>
        <taxon>Bacteroidia</taxon>
        <taxon>Bacteroidales</taxon>
        <taxon>Prevotellaceae</taxon>
        <taxon>Prevotella</taxon>
    </lineage>
</organism>
<dbReference type="GO" id="GO:0019242">
    <property type="term" value="P:methylglyoxal biosynthetic process"/>
    <property type="evidence" value="ECO:0007669"/>
    <property type="project" value="UniProtKB-UniRule"/>
</dbReference>
<evidence type="ECO:0000256" key="2">
    <source>
        <dbReference type="HAMAP-Rule" id="MF_00549"/>
    </source>
</evidence>
<name>A0A9R1C842_9BACT</name>
<comment type="caution">
    <text evidence="5">The sequence shown here is derived from an EMBL/GenBank/DDBJ whole genome shotgun (WGS) entry which is preliminary data.</text>
</comment>
<dbReference type="Pfam" id="PF02142">
    <property type="entry name" value="MGS"/>
    <property type="match status" value="1"/>
</dbReference>
<dbReference type="InterPro" id="IPR036914">
    <property type="entry name" value="MGS-like_dom_sf"/>
</dbReference>
<dbReference type="PROSITE" id="PS01335">
    <property type="entry name" value="METHYLGLYOXAL_SYNTH"/>
    <property type="match status" value="1"/>
</dbReference>
<feature type="binding site" evidence="2">
    <location>
        <begin position="38"/>
        <end position="41"/>
    </location>
    <ligand>
        <name>substrate</name>
    </ligand>
</feature>
<dbReference type="PANTHER" id="PTHR30492">
    <property type="entry name" value="METHYLGLYOXAL SYNTHASE"/>
    <property type="match status" value="1"/>
</dbReference>
<dbReference type="Proteomes" id="UP000825483">
    <property type="component" value="Unassembled WGS sequence"/>
</dbReference>
<dbReference type="InterPro" id="IPR011607">
    <property type="entry name" value="MGS-like_dom"/>
</dbReference>
<evidence type="ECO:0000256" key="1">
    <source>
        <dbReference type="ARBA" id="ARBA00006287"/>
    </source>
</evidence>
<protein>
    <recommendedName>
        <fullName evidence="2">Methylglyoxal synthase</fullName>
        <shortName evidence="2">MGS</shortName>
        <ecNumber evidence="2">4.2.3.3</ecNumber>
    </recommendedName>
</protein>
<accession>A0A9R1C842</accession>
<evidence type="ECO:0000313" key="5">
    <source>
        <dbReference type="EMBL" id="GJG57752.1"/>
    </source>
</evidence>
<feature type="domain" description="MGS-like" evidence="4">
    <location>
        <begin position="1"/>
        <end position="163"/>
    </location>
</feature>
<comment type="function">
    <text evidence="2">Catalyzes the formation of methylglyoxal from dihydroxyacetone phosphate.</text>
</comment>
<evidence type="ECO:0000256" key="3">
    <source>
        <dbReference type="PIRSR" id="PIRSR006614-1"/>
    </source>
</evidence>
<dbReference type="HAMAP" id="MF_00549">
    <property type="entry name" value="Methylglyoxal_synth"/>
    <property type="match status" value="1"/>
</dbReference>
<gene>
    <name evidence="2 5" type="primary">mgsA</name>
    <name evidence="5" type="ORF">PRLR5076_06030</name>
</gene>
<dbReference type="AlphaFoldDB" id="A0A9R1C842"/>
<feature type="active site" description="Proton donor/acceptor" evidence="2 3">
    <location>
        <position position="80"/>
    </location>
</feature>
<comment type="catalytic activity">
    <reaction evidence="2">
        <text>dihydroxyacetone phosphate = methylglyoxal + phosphate</text>
        <dbReference type="Rhea" id="RHEA:17937"/>
        <dbReference type="ChEBI" id="CHEBI:17158"/>
        <dbReference type="ChEBI" id="CHEBI:43474"/>
        <dbReference type="ChEBI" id="CHEBI:57642"/>
        <dbReference type="EC" id="4.2.3.3"/>
    </reaction>
</comment>
<dbReference type="SMART" id="SM00851">
    <property type="entry name" value="MGS"/>
    <property type="match status" value="1"/>
</dbReference>
<dbReference type="InterPro" id="IPR018148">
    <property type="entry name" value="Methylglyoxal_synth_AS"/>
</dbReference>
<dbReference type="RefSeq" id="WP_223928227.1">
    <property type="nucleotide sequence ID" value="NZ_BPTU01000004.1"/>
</dbReference>
<comment type="similarity">
    <text evidence="1 2">Belongs to the methylglyoxal synthase family.</text>
</comment>
<dbReference type="EC" id="4.2.3.3" evidence="2"/>
<reference evidence="5" key="1">
    <citation type="journal article" date="2022" name="Int. J. Syst. Evol. Microbiol.">
        <title>Prevotella lacticifex sp. nov., isolated from the rumen of cows.</title>
        <authorList>
            <person name="Shinkai T."/>
            <person name="Ikeyama N."/>
            <person name="Kumagai M."/>
            <person name="Ohmori H."/>
            <person name="Sakamoto M."/>
            <person name="Ohkuma M."/>
            <person name="Mitsumori M."/>
        </authorList>
    </citation>
    <scope>NUCLEOTIDE SEQUENCE</scope>
    <source>
        <strain evidence="5">R5076</strain>
    </source>
</reference>
<evidence type="ECO:0000313" key="6">
    <source>
        <dbReference type="Proteomes" id="UP000825483"/>
    </source>
</evidence>
<proteinExistence type="inferred from homology"/>
<feature type="binding site" evidence="2">
    <location>
        <position position="16"/>
    </location>
    <ligand>
        <name>substrate</name>
    </ligand>
</feature>
<dbReference type="PIRSF" id="PIRSF006614">
    <property type="entry name" value="Methylglyox_syn"/>
    <property type="match status" value="1"/>
</dbReference>
<keyword evidence="6" id="KW-1185">Reference proteome</keyword>
<dbReference type="CDD" id="cd01422">
    <property type="entry name" value="MGS"/>
    <property type="match status" value="1"/>
</dbReference>
<dbReference type="NCBIfam" id="NF003559">
    <property type="entry name" value="PRK05234.1"/>
    <property type="match status" value="1"/>
</dbReference>
<dbReference type="Gene3D" id="3.40.50.1380">
    <property type="entry name" value="Methylglyoxal synthase-like domain"/>
    <property type="match status" value="1"/>
</dbReference>
<keyword evidence="2" id="KW-0456">Lyase</keyword>